<protein>
    <recommendedName>
        <fullName evidence="5">Glycosyl hydrolase family 43</fullName>
    </recommendedName>
</protein>
<dbReference type="SUPFAM" id="SSF75005">
    <property type="entry name" value="Arabinanase/levansucrase/invertase"/>
    <property type="match status" value="1"/>
</dbReference>
<dbReference type="Proteomes" id="UP000248827">
    <property type="component" value="Unassembled WGS sequence"/>
</dbReference>
<dbReference type="EMBL" id="QLLI01000017">
    <property type="protein sequence ID" value="RAI87254.1"/>
    <property type="molecule type" value="Genomic_DNA"/>
</dbReference>
<dbReference type="AlphaFoldDB" id="A0A855Y0P8"/>
<sequence length="180" mass="21169">MTTSTFFNPVALQSADPRVYRHVDGYYYFMRTRSNYLELIQSTRLSHIDEGMRKIICSPEPGVRYSQHLWTPEILLYTIQPMMGEGTIHGGFVCWRMKARIPWMAIGYGRGRWTLLSLGWRTASYFMLFRHPVLIPAYGKRVFKNLNGTGMEHLILVCLSAMIMRSKFHREKYRRFENSG</sequence>
<comment type="caution">
    <text evidence="1">The sequence shown here is derived from an EMBL/GenBank/DDBJ whole genome shotgun (WGS) entry which is preliminary data.</text>
</comment>
<evidence type="ECO:0008006" key="5">
    <source>
        <dbReference type="Google" id="ProtNLM"/>
    </source>
</evidence>
<name>A0A855Y0P8_9BACL</name>
<organism evidence="1 3">
    <name type="scientific">Paenibacillus pabuli</name>
    <dbReference type="NCBI Taxonomy" id="1472"/>
    <lineage>
        <taxon>Bacteria</taxon>
        <taxon>Bacillati</taxon>
        <taxon>Bacillota</taxon>
        <taxon>Bacilli</taxon>
        <taxon>Bacillales</taxon>
        <taxon>Paenibacillaceae</taxon>
        <taxon>Paenibacillus</taxon>
    </lineage>
</organism>
<dbReference type="EMBL" id="QGTZ01000018">
    <property type="protein sequence ID" value="PWW33495.1"/>
    <property type="molecule type" value="Genomic_DNA"/>
</dbReference>
<keyword evidence="4" id="KW-1185">Reference proteome</keyword>
<proteinExistence type="predicted"/>
<dbReference type="Gene3D" id="2.115.10.20">
    <property type="entry name" value="Glycosyl hydrolase domain, family 43"/>
    <property type="match status" value="1"/>
</dbReference>
<evidence type="ECO:0000313" key="1">
    <source>
        <dbReference type="EMBL" id="PWW33495.1"/>
    </source>
</evidence>
<evidence type="ECO:0000313" key="3">
    <source>
        <dbReference type="Proteomes" id="UP000247078"/>
    </source>
</evidence>
<evidence type="ECO:0000313" key="4">
    <source>
        <dbReference type="Proteomes" id="UP000248827"/>
    </source>
</evidence>
<dbReference type="InterPro" id="IPR023296">
    <property type="entry name" value="Glyco_hydro_beta-prop_sf"/>
</dbReference>
<evidence type="ECO:0000313" key="2">
    <source>
        <dbReference type="EMBL" id="RAI87254.1"/>
    </source>
</evidence>
<dbReference type="Proteomes" id="UP000247078">
    <property type="component" value="Unassembled WGS sequence"/>
</dbReference>
<accession>A0A855Y0P8</accession>
<gene>
    <name evidence="2" type="ORF">DET54_117118</name>
    <name evidence="1" type="ORF">DET56_11828</name>
</gene>
<dbReference type="RefSeq" id="WP_244193038.1">
    <property type="nucleotide sequence ID" value="NZ_QGTZ01000018.1"/>
</dbReference>
<reference evidence="1 3" key="1">
    <citation type="submission" date="2018-05" db="EMBL/GenBank/DDBJ databases">
        <title>Freshwater and sediment microbial communities from various areas in North America, analyzing microbe dynamics in response to fracking.</title>
        <authorList>
            <person name="Lamendella R."/>
        </authorList>
    </citation>
    <scope>NUCLEOTIDE SEQUENCE [LARGE SCALE GENOMIC DNA]</scope>
    <source>
        <strain evidence="1 3">DB-3</strain>
        <strain evidence="2 4">NG-13</strain>
    </source>
</reference>